<dbReference type="PANTHER" id="PTHR31025:SF25">
    <property type="entry name" value="ZINC FINGER (C2H2)-60"/>
    <property type="match status" value="1"/>
</dbReference>
<organism evidence="1">
    <name type="scientific">Amphimedon queenslandica</name>
    <name type="common">Sponge</name>
    <dbReference type="NCBI Taxonomy" id="400682"/>
    <lineage>
        <taxon>Eukaryota</taxon>
        <taxon>Metazoa</taxon>
        <taxon>Porifera</taxon>
        <taxon>Demospongiae</taxon>
        <taxon>Heteroscleromorpha</taxon>
        <taxon>Haplosclerida</taxon>
        <taxon>Niphatidae</taxon>
        <taxon>Amphimedon</taxon>
    </lineage>
</organism>
<dbReference type="AlphaFoldDB" id="A0A1X7TLX1"/>
<name>A0A1X7TLX1_AMPQE</name>
<dbReference type="PANTHER" id="PTHR31025">
    <property type="entry name" value="SI:CH211-196P9.1-RELATED"/>
    <property type="match status" value="1"/>
</dbReference>
<dbReference type="EnsemblMetazoa" id="Aqu2.1.15761_001">
    <property type="protein sequence ID" value="Aqu2.1.15761_001"/>
    <property type="gene ID" value="Aqu2.1.15761"/>
</dbReference>
<proteinExistence type="predicted"/>
<dbReference type="InParanoid" id="A0A1X7TLX1"/>
<accession>A0A1X7TLX1</accession>
<reference evidence="1" key="1">
    <citation type="submission" date="2017-05" db="UniProtKB">
        <authorList>
            <consortium name="EnsemblMetazoa"/>
        </authorList>
    </citation>
    <scope>IDENTIFICATION</scope>
</reference>
<evidence type="ECO:0000313" key="1">
    <source>
        <dbReference type="EnsemblMetazoa" id="Aqu2.1.15761_001"/>
    </source>
</evidence>
<protein>
    <submittedName>
        <fullName evidence="1">Uncharacterized protein</fullName>
    </submittedName>
</protein>
<sequence>MEKEWYPSIIVYTLIAFLLQQQQQNFTSSHETSTASAEPAIAVQSQGTEVLQQSGKWLPALIPDNFSPRVSRFLSGEVEVLGRSMRTEIVNTLYSRMIQNTYRPTSKDYNAVCQLLIHKFPKLQDEDPKYPYNTWKQQLRWKFKNGKTGNDTKKRRYVDEEKTTLKRLLKVEQNYSADKERLKHIDGSLEDLRDFLPSSVYNLLSYCTDKQIVYTFSDTITVKNVTKAIVLSEPCLPVWIVVEGQVYTGLSYSASAIHLNSELFTVIFRPRTSYFRLLSLAIELMKQAARVLKMRKAPVSTRKPFRSGENESRMSLLPKYRHKRKNKKKTKKLSEHKTLLPTICDLSPHQPMSEIHLHVAFPLPPNINSLSPPVESCIDSSTTGIMNEEEYTVIFRREARKMELLMMKMKEFPCQK</sequence>